<dbReference type="AlphaFoldDB" id="D2VN52"/>
<protein>
    <submittedName>
        <fullName evidence="3">Predicted protein</fullName>
    </submittedName>
</protein>
<sequence>MKINVHHDTSLLSELNLGVKQEGSKKSHKKKSNEKKENQQQKESSSSLFEIVPFDEKITKESKMKLKIKEIQAKKKLERQIETMEKTIKRQQEEMEDNISDQEDVVLEEEGTMDDVEIHENVEPKFTKVSYFYKKQLNENIKEYESENPVGYFFSSPCKKSVIQEKKTKKENYTMNNPFGNHTMTKKKKEKAKDVDIIKNKMAGWGSMNSKWMEFNIEKVMPCRCVECELKRFEKHFDSSRVKVILLVDYDSWATDELSLDFKKLENIGFTTEDISKMYLWCFYNGYIYEKGMKKEDAKKVFDCYNFIIDEDEKIDEKDSETLKVITEYKNLRNTYQNTIFGKFNSLDNLQMSQTNLQPQSADLAILSTLEHLCNNLSKIENPPKICIVTRDRELSNTAKGMNQNNMIRTPFGSVNYVFKQAKKLFQ</sequence>
<keyword evidence="4" id="KW-1185">Reference proteome</keyword>
<dbReference type="Proteomes" id="UP000006671">
    <property type="component" value="Unassembled WGS sequence"/>
</dbReference>
<accession>D2VN52</accession>
<dbReference type="OrthoDB" id="10337087at2759"/>
<feature type="coiled-coil region" evidence="1">
    <location>
        <begin position="67"/>
        <end position="101"/>
    </location>
</feature>
<gene>
    <name evidence="3" type="ORF">NAEGRDRAFT_70373</name>
</gene>
<evidence type="ECO:0000313" key="3">
    <source>
        <dbReference type="EMBL" id="EFC41683.1"/>
    </source>
</evidence>
<dbReference type="GeneID" id="8851428"/>
<dbReference type="InParanoid" id="D2VN52"/>
<evidence type="ECO:0000256" key="2">
    <source>
        <dbReference type="SAM" id="MobiDB-lite"/>
    </source>
</evidence>
<reference evidence="3 4" key="1">
    <citation type="journal article" date="2010" name="Cell">
        <title>The genome of Naegleria gruberi illuminates early eukaryotic versatility.</title>
        <authorList>
            <person name="Fritz-Laylin L.K."/>
            <person name="Prochnik S.E."/>
            <person name="Ginger M.L."/>
            <person name="Dacks J.B."/>
            <person name="Carpenter M.L."/>
            <person name="Field M.C."/>
            <person name="Kuo A."/>
            <person name="Paredez A."/>
            <person name="Chapman J."/>
            <person name="Pham J."/>
            <person name="Shu S."/>
            <person name="Neupane R."/>
            <person name="Cipriano M."/>
            <person name="Mancuso J."/>
            <person name="Tu H."/>
            <person name="Salamov A."/>
            <person name="Lindquist E."/>
            <person name="Shapiro H."/>
            <person name="Lucas S."/>
            <person name="Grigoriev I.V."/>
            <person name="Cande W.Z."/>
            <person name="Fulton C."/>
            <person name="Rokhsar D.S."/>
            <person name="Dawson S.C."/>
        </authorList>
    </citation>
    <scope>NUCLEOTIDE SEQUENCE [LARGE SCALE GENOMIC DNA]</scope>
    <source>
        <strain evidence="3 4">NEG-M</strain>
    </source>
</reference>
<evidence type="ECO:0000313" key="4">
    <source>
        <dbReference type="Proteomes" id="UP000006671"/>
    </source>
</evidence>
<dbReference type="EMBL" id="GG738884">
    <property type="protein sequence ID" value="EFC41683.1"/>
    <property type="molecule type" value="Genomic_DNA"/>
</dbReference>
<dbReference type="RefSeq" id="XP_002674427.1">
    <property type="nucleotide sequence ID" value="XM_002674381.1"/>
</dbReference>
<dbReference type="OMA" id="KNKMAGW"/>
<keyword evidence="1" id="KW-0175">Coiled coil</keyword>
<feature type="region of interest" description="Disordered" evidence="2">
    <location>
        <begin position="1"/>
        <end position="48"/>
    </location>
</feature>
<organism evidence="4">
    <name type="scientific">Naegleria gruberi</name>
    <name type="common">Amoeba</name>
    <dbReference type="NCBI Taxonomy" id="5762"/>
    <lineage>
        <taxon>Eukaryota</taxon>
        <taxon>Discoba</taxon>
        <taxon>Heterolobosea</taxon>
        <taxon>Tetramitia</taxon>
        <taxon>Eutetramitia</taxon>
        <taxon>Vahlkampfiidae</taxon>
        <taxon>Naegleria</taxon>
    </lineage>
</organism>
<evidence type="ECO:0000256" key="1">
    <source>
        <dbReference type="SAM" id="Coils"/>
    </source>
</evidence>
<dbReference type="KEGG" id="ngr:NAEGRDRAFT_70373"/>
<proteinExistence type="predicted"/>
<dbReference type="VEuPathDB" id="AmoebaDB:NAEGRDRAFT_70373"/>
<name>D2VN52_NAEGR</name>